<proteinExistence type="inferred from homology"/>
<dbReference type="Proteomes" id="UP000318405">
    <property type="component" value="Unassembled WGS sequence"/>
</dbReference>
<dbReference type="InterPro" id="IPR000801">
    <property type="entry name" value="Esterase-like"/>
</dbReference>
<dbReference type="EMBL" id="VLTJ01000046">
    <property type="protein sequence ID" value="TSH88271.1"/>
    <property type="molecule type" value="Genomic_DNA"/>
</dbReference>
<dbReference type="AlphaFoldDB" id="A0A556A5V2"/>
<dbReference type="PANTHER" id="PTHR40841:SF2">
    <property type="entry name" value="SIDEROPHORE-DEGRADING ESTERASE (EUROFUNG)"/>
    <property type="match status" value="1"/>
</dbReference>
<accession>A0A556A5V2</accession>
<comment type="caution">
    <text evidence="3">The sequence shown here is derived from an EMBL/GenBank/DDBJ whole genome shotgun (WGS) entry which is preliminary data.</text>
</comment>
<organism evidence="3 4">
    <name type="scientific">Verticiella sediminum</name>
    <dbReference type="NCBI Taxonomy" id="1247510"/>
    <lineage>
        <taxon>Bacteria</taxon>
        <taxon>Pseudomonadati</taxon>
        <taxon>Pseudomonadota</taxon>
        <taxon>Betaproteobacteria</taxon>
        <taxon>Burkholderiales</taxon>
        <taxon>Alcaligenaceae</taxon>
        <taxon>Verticiella</taxon>
    </lineage>
</organism>
<dbReference type="OrthoDB" id="9784036at2"/>
<reference evidence="3 4" key="1">
    <citation type="submission" date="2019-07" db="EMBL/GenBank/DDBJ databases">
        <title>Qingshengfaniella alkalisoli gen. nov., sp. nov., isolated from saline soil.</title>
        <authorList>
            <person name="Xu L."/>
            <person name="Huang X.-X."/>
            <person name="Sun J.-Q."/>
        </authorList>
    </citation>
    <scope>NUCLEOTIDE SEQUENCE [LARGE SCALE GENOMIC DNA]</scope>
    <source>
        <strain evidence="3 4">DSM 27279</strain>
    </source>
</reference>
<gene>
    <name evidence="3" type="ORF">FOZ76_27180</name>
</gene>
<evidence type="ECO:0000313" key="3">
    <source>
        <dbReference type="EMBL" id="TSH88271.1"/>
    </source>
</evidence>
<dbReference type="SUPFAM" id="SSF53474">
    <property type="entry name" value="alpha/beta-Hydrolases"/>
    <property type="match status" value="1"/>
</dbReference>
<dbReference type="InterPro" id="IPR052558">
    <property type="entry name" value="Siderophore_Hydrolase_D"/>
</dbReference>
<dbReference type="GO" id="GO:0016788">
    <property type="term" value="F:hydrolase activity, acting on ester bonds"/>
    <property type="evidence" value="ECO:0007669"/>
    <property type="project" value="TreeGrafter"/>
</dbReference>
<evidence type="ECO:0000313" key="4">
    <source>
        <dbReference type="Proteomes" id="UP000318405"/>
    </source>
</evidence>
<comment type="similarity">
    <text evidence="1">Belongs to the esterase D family.</text>
</comment>
<dbReference type="Pfam" id="PF00756">
    <property type="entry name" value="Esterase"/>
    <property type="match status" value="1"/>
</dbReference>
<protein>
    <submittedName>
        <fullName evidence="3">Alpha/beta hydrolase</fullName>
    </submittedName>
</protein>
<name>A0A556A5V2_9BURK</name>
<keyword evidence="2 3" id="KW-0378">Hydrolase</keyword>
<dbReference type="InterPro" id="IPR029058">
    <property type="entry name" value="AB_hydrolase_fold"/>
</dbReference>
<keyword evidence="4" id="KW-1185">Reference proteome</keyword>
<sequence>MLCRLVRIPRVQESTMSTFPTAAPHTGPSWQAQPGLAVQTVLTDDAGGAYRISVYAPPGPAPARGWPVLLWLDDEFADLAWALWRHHAQGRKGPVIAPGVLVSVGYPGASRREQDYVPALAGAGGGRADAFRRFLFDDVLPQVAAGWPLDPDTLALGGHSLGGLFVLDTLLRAPERAHAWLAISPSVWWGDGHLARLADSVPAQAHGPVLVYVGEHEQGLSPAEATLAADARERLAAHRGARRMVDGAREFVQALARGEALQPRFTCIAGEGHRSLVPRALDLALRGLYGR</sequence>
<evidence type="ECO:0000256" key="2">
    <source>
        <dbReference type="ARBA" id="ARBA00022801"/>
    </source>
</evidence>
<dbReference type="Gene3D" id="3.40.50.1820">
    <property type="entry name" value="alpha/beta hydrolase"/>
    <property type="match status" value="1"/>
</dbReference>
<evidence type="ECO:0000256" key="1">
    <source>
        <dbReference type="ARBA" id="ARBA00005622"/>
    </source>
</evidence>
<dbReference type="PANTHER" id="PTHR40841">
    <property type="entry name" value="SIDEROPHORE TRIACETYLFUSARININE C ESTERASE"/>
    <property type="match status" value="1"/>
</dbReference>